<feature type="compositionally biased region" description="Basic and acidic residues" evidence="4">
    <location>
        <begin position="902"/>
        <end position="911"/>
    </location>
</feature>
<dbReference type="GO" id="GO:0000139">
    <property type="term" value="C:Golgi membrane"/>
    <property type="evidence" value="ECO:0007669"/>
    <property type="project" value="InterPro"/>
</dbReference>
<dbReference type="EMBL" id="LASV01000268">
    <property type="protein sequence ID" value="KKA20338.1"/>
    <property type="molecule type" value="Genomic_DNA"/>
</dbReference>
<feature type="compositionally biased region" description="Acidic residues" evidence="4">
    <location>
        <begin position="915"/>
        <end position="939"/>
    </location>
</feature>
<sequence>MFRILESQAPAKQTATDTINTLSSRLQNATLLEDRRAAILGLRSFAKTYPASVASGALRDLINSLRKDAEDVDTIKVVLETLLMLFSPDENSPEASDEIVLWLADEFTQRQDNITALLDLLDSRDFYSRLYSLQLISQISAARPDRTQECIFTAPLGISRLVNVLSDAREPIRNEALVLLIALTPSSAELQKLVAFENAFERIFSLIEAEGSLSHGSEVVEDCLSLLANLLRLNVSNQSYFRETGCVKKLVTLLTDATTAQETEEDIPPWVLARRDKNLWGLLTIIQLFLVRGGISTPINQTTFWQNGVMEQVLRIAFSNNFDVNITAKALGTCADLISGNSTLQEKFADIEVSWNPQTGQDKLSNGDSKAIAPRKINVIEALLKLTLEPAPLYILDARLAACECMKAFFAKHPGIRIHVLRRAIEGHVSGNDQIPNILSVLLEPPESRGIADPYRKWMAAVLLFHLLFEDPEAKALAMKVTEGNAENGEEVITCIQTIAGNLITGMQRGDDERMSIGYLMLLCGWLFEEPDAVNDFLGEGSIIQSLIQETKQSRLGNVLVPGLCSILLGIIYEFSSKDSPIPRETLHQLLSSRLGREQYIDKITKLREDPLVRDFEVLPQTARRDHDGGLPEIFFDRTFIEFLKDNFSRLIRAIDRDPGLEIPVIANGVQKGISRELVDSLRAQVDDRNQTIQKLESDLLALQQKLEQEQLDHRRTKESTGLEISRIKQINEALQRNHETEMSKLEEQHKQEKNELLKQHGERLRAIDNQLKETTADYEKKNAQVRQRHEAEVSDLKKTIQTLESNLDKANKDHIQDLQTAHEEYLAKCSTLEERAKRAEERAEEAEELARKVEQDLIEAKEALAKAKAEVESKEKARKEVQSELEDLLIVFGDLEAKRNEDKRRLKELGQEVSEAEEESEDENDSGGDDDDDNDDVD</sequence>
<dbReference type="GeneID" id="25317981"/>
<feature type="domain" description="Uso1/p115-like vesicle tethering protein C-terminal" evidence="6">
    <location>
        <begin position="817"/>
        <end position="934"/>
    </location>
</feature>
<reference evidence="7 8" key="1">
    <citation type="submission" date="2015-04" db="EMBL/GenBank/DDBJ databases">
        <authorList>
            <person name="Heijne W.H."/>
            <person name="Fedorova N.D."/>
            <person name="Nierman W.C."/>
            <person name="Vollebregt A.W."/>
            <person name="Zhao Z."/>
            <person name="Wu L."/>
            <person name="Kumar M."/>
            <person name="Stam H."/>
            <person name="van den Berg M.A."/>
            <person name="Pel H.J."/>
        </authorList>
    </citation>
    <scope>NUCLEOTIDE SEQUENCE [LARGE SCALE GENOMIC DNA]</scope>
    <source>
        <strain evidence="7 8">CBS 393.64</strain>
    </source>
</reference>
<feature type="domain" description="Vesicle tethering protein Uso1/P115-like head" evidence="5">
    <location>
        <begin position="341"/>
        <end position="655"/>
    </location>
</feature>
<dbReference type="Proteomes" id="UP000053958">
    <property type="component" value="Unassembled WGS sequence"/>
</dbReference>
<feature type="region of interest" description="Disordered" evidence="4">
    <location>
        <begin position="771"/>
        <end position="791"/>
    </location>
</feature>
<evidence type="ECO:0000259" key="5">
    <source>
        <dbReference type="Pfam" id="PF04869"/>
    </source>
</evidence>
<protein>
    <recommendedName>
        <fullName evidence="9">Intracellular protein transport protein (UsoA)</fullName>
    </recommendedName>
</protein>
<evidence type="ECO:0000256" key="2">
    <source>
        <dbReference type="ARBA" id="ARBA00023034"/>
    </source>
</evidence>
<dbReference type="InterPro" id="IPR011989">
    <property type="entry name" value="ARM-like"/>
</dbReference>
<dbReference type="InterPro" id="IPR024095">
    <property type="entry name" value="Vesicle_P115"/>
</dbReference>
<dbReference type="GO" id="GO:0006888">
    <property type="term" value="P:endoplasmic reticulum to Golgi vesicle-mediated transport"/>
    <property type="evidence" value="ECO:0007669"/>
    <property type="project" value="TreeGrafter"/>
</dbReference>
<keyword evidence="3" id="KW-0175">Coiled coil</keyword>
<keyword evidence="2" id="KW-0333">Golgi apparatus</keyword>
<accession>A0A0F4YRV0</accession>
<dbReference type="InterPro" id="IPR006955">
    <property type="entry name" value="Uso1_p115_C"/>
</dbReference>
<name>A0A0F4YRV0_RASE3</name>
<dbReference type="SUPFAM" id="SSF48371">
    <property type="entry name" value="ARM repeat"/>
    <property type="match status" value="1"/>
</dbReference>
<dbReference type="STRING" id="1408163.A0A0F4YRV0"/>
<evidence type="ECO:0000256" key="3">
    <source>
        <dbReference type="ARBA" id="ARBA00023054"/>
    </source>
</evidence>
<comment type="caution">
    <text evidence="7">The sequence shown here is derived from an EMBL/GenBank/DDBJ whole genome shotgun (WGS) entry which is preliminary data.</text>
</comment>
<dbReference type="RefSeq" id="XP_013326950.1">
    <property type="nucleotide sequence ID" value="XM_013471496.1"/>
</dbReference>
<dbReference type="GO" id="GO:0048280">
    <property type="term" value="P:vesicle fusion with Golgi apparatus"/>
    <property type="evidence" value="ECO:0007669"/>
    <property type="project" value="InterPro"/>
</dbReference>
<dbReference type="GO" id="GO:0048211">
    <property type="term" value="P:Golgi vesicle docking"/>
    <property type="evidence" value="ECO:0007669"/>
    <property type="project" value="TreeGrafter"/>
</dbReference>
<dbReference type="GO" id="GO:0006886">
    <property type="term" value="P:intracellular protein transport"/>
    <property type="evidence" value="ECO:0007669"/>
    <property type="project" value="InterPro"/>
</dbReference>
<evidence type="ECO:0000313" key="7">
    <source>
        <dbReference type="EMBL" id="KKA20338.1"/>
    </source>
</evidence>
<evidence type="ECO:0000256" key="4">
    <source>
        <dbReference type="SAM" id="MobiDB-lite"/>
    </source>
</evidence>
<dbReference type="FunFam" id="1.25.10.10:FF:000296">
    <property type="entry name" value="Related to transport protein USO1"/>
    <property type="match status" value="1"/>
</dbReference>
<dbReference type="AlphaFoldDB" id="A0A0F4YRV0"/>
<evidence type="ECO:0000313" key="8">
    <source>
        <dbReference type="Proteomes" id="UP000053958"/>
    </source>
</evidence>
<dbReference type="GO" id="GO:0012507">
    <property type="term" value="C:ER to Golgi transport vesicle membrane"/>
    <property type="evidence" value="ECO:0007669"/>
    <property type="project" value="TreeGrafter"/>
</dbReference>
<feature type="region of interest" description="Disordered" evidence="4">
    <location>
        <begin position="902"/>
        <end position="939"/>
    </location>
</feature>
<dbReference type="PANTHER" id="PTHR10013:SF0">
    <property type="entry name" value="GENERAL VESICULAR TRANSPORT FACTOR P115"/>
    <property type="match status" value="1"/>
</dbReference>
<gene>
    <name evidence="7" type="ORF">T310_5641</name>
</gene>
<evidence type="ECO:0000256" key="1">
    <source>
        <dbReference type="ARBA" id="ARBA00004555"/>
    </source>
</evidence>
<comment type="subcellular location">
    <subcellularLocation>
        <location evidence="1">Golgi apparatus</location>
    </subcellularLocation>
</comment>
<organism evidence="7 8">
    <name type="scientific">Rasamsonia emersonii (strain ATCC 16479 / CBS 393.64 / IMI 116815)</name>
    <dbReference type="NCBI Taxonomy" id="1408163"/>
    <lineage>
        <taxon>Eukaryota</taxon>
        <taxon>Fungi</taxon>
        <taxon>Dikarya</taxon>
        <taxon>Ascomycota</taxon>
        <taxon>Pezizomycotina</taxon>
        <taxon>Eurotiomycetes</taxon>
        <taxon>Eurotiomycetidae</taxon>
        <taxon>Eurotiales</taxon>
        <taxon>Trichocomaceae</taxon>
        <taxon>Rasamsonia</taxon>
    </lineage>
</organism>
<dbReference type="InterPro" id="IPR016024">
    <property type="entry name" value="ARM-type_fold"/>
</dbReference>
<dbReference type="GO" id="GO:0005795">
    <property type="term" value="C:Golgi stack"/>
    <property type="evidence" value="ECO:0007669"/>
    <property type="project" value="TreeGrafter"/>
</dbReference>
<proteinExistence type="predicted"/>
<dbReference type="Pfam" id="PF04871">
    <property type="entry name" value="Uso1_p115_C"/>
    <property type="match status" value="1"/>
</dbReference>
<dbReference type="Gene3D" id="1.25.10.10">
    <property type="entry name" value="Leucine-rich Repeat Variant"/>
    <property type="match status" value="1"/>
</dbReference>
<evidence type="ECO:0000259" key="6">
    <source>
        <dbReference type="Pfam" id="PF04871"/>
    </source>
</evidence>
<dbReference type="PANTHER" id="PTHR10013">
    <property type="entry name" value="GENERAL VESICULAR TRANSPORT FACTOR P115"/>
    <property type="match status" value="1"/>
</dbReference>
<evidence type="ECO:0008006" key="9">
    <source>
        <dbReference type="Google" id="ProtNLM"/>
    </source>
</evidence>
<dbReference type="InterPro" id="IPR006953">
    <property type="entry name" value="Vesicle_Uso1_P115_head"/>
</dbReference>
<dbReference type="OrthoDB" id="198977at2759"/>
<dbReference type="GO" id="GO:0005783">
    <property type="term" value="C:endoplasmic reticulum"/>
    <property type="evidence" value="ECO:0007669"/>
    <property type="project" value="TreeGrafter"/>
</dbReference>
<keyword evidence="8" id="KW-1185">Reference proteome</keyword>
<dbReference type="Pfam" id="PF04869">
    <property type="entry name" value="Uso1_p115_head"/>
    <property type="match status" value="1"/>
</dbReference>